<accession>A0AAV1ID90</accession>
<evidence type="ECO:0000313" key="3">
    <source>
        <dbReference type="Proteomes" id="UP001314263"/>
    </source>
</evidence>
<sequence length="232" mass="24628">MSSTGLSQRMAKFNQAFKNILGPKRQGYTEAGTLDQPLVSSHGQSDDEYHRQHGVSRAGATPPAAGQQQYQNQGVPEGAAYGIVSGPTVPDDRDELQQLTVLARDAAEILFEMAAMQDKSPEAHDMLGKSQQIEAQLRGMIGDFKGGDEMLLSQALEAFDTLTNTTTEYRAALEGKEAAKPVAGMSESSKLQPPGSNPFQAGAYGGSSTAPIVTAPGQKPDKDDEAPLISFD</sequence>
<feature type="region of interest" description="Disordered" evidence="1">
    <location>
        <begin position="27"/>
        <end position="71"/>
    </location>
</feature>
<evidence type="ECO:0000313" key="2">
    <source>
        <dbReference type="EMBL" id="CAK0784215.1"/>
    </source>
</evidence>
<keyword evidence="3" id="KW-1185">Reference proteome</keyword>
<protein>
    <submittedName>
        <fullName evidence="2">Uncharacterized protein</fullName>
    </submittedName>
</protein>
<dbReference type="EMBL" id="CAUYUE010000010">
    <property type="protein sequence ID" value="CAK0784215.1"/>
    <property type="molecule type" value="Genomic_DNA"/>
</dbReference>
<proteinExistence type="predicted"/>
<dbReference type="AlphaFoldDB" id="A0AAV1ID90"/>
<gene>
    <name evidence="2" type="ORF">CVIRNUC_007419</name>
</gene>
<feature type="compositionally biased region" description="Low complexity" evidence="1">
    <location>
        <begin position="58"/>
        <end position="71"/>
    </location>
</feature>
<name>A0AAV1ID90_9CHLO</name>
<comment type="caution">
    <text evidence="2">The sequence shown here is derived from an EMBL/GenBank/DDBJ whole genome shotgun (WGS) entry which is preliminary data.</text>
</comment>
<organism evidence="2 3">
    <name type="scientific">Coccomyxa viridis</name>
    <dbReference type="NCBI Taxonomy" id="1274662"/>
    <lineage>
        <taxon>Eukaryota</taxon>
        <taxon>Viridiplantae</taxon>
        <taxon>Chlorophyta</taxon>
        <taxon>core chlorophytes</taxon>
        <taxon>Trebouxiophyceae</taxon>
        <taxon>Trebouxiophyceae incertae sedis</taxon>
        <taxon>Coccomyxaceae</taxon>
        <taxon>Coccomyxa</taxon>
    </lineage>
</organism>
<evidence type="ECO:0000256" key="1">
    <source>
        <dbReference type="SAM" id="MobiDB-lite"/>
    </source>
</evidence>
<dbReference type="Proteomes" id="UP001314263">
    <property type="component" value="Unassembled WGS sequence"/>
</dbReference>
<feature type="region of interest" description="Disordered" evidence="1">
    <location>
        <begin position="178"/>
        <end position="232"/>
    </location>
</feature>
<reference evidence="2 3" key="1">
    <citation type="submission" date="2023-10" db="EMBL/GenBank/DDBJ databases">
        <authorList>
            <person name="Maclean D."/>
            <person name="Macfadyen A."/>
        </authorList>
    </citation>
    <scope>NUCLEOTIDE SEQUENCE [LARGE SCALE GENOMIC DNA]</scope>
</reference>